<keyword evidence="5" id="KW-0479">Metal-binding</keyword>
<evidence type="ECO:0000256" key="2">
    <source>
        <dbReference type="ARBA" id="ARBA00005300"/>
    </source>
</evidence>
<keyword evidence="7" id="KW-0378">Hydrolase</keyword>
<dbReference type="EC" id="3.1.26.4" evidence="3"/>
<dbReference type="Gene3D" id="3.30.420.10">
    <property type="entry name" value="Ribonuclease H-like superfamily/Ribonuclease H"/>
    <property type="match status" value="1"/>
</dbReference>
<evidence type="ECO:0000256" key="5">
    <source>
        <dbReference type="ARBA" id="ARBA00022723"/>
    </source>
</evidence>
<dbReference type="InterPro" id="IPR002156">
    <property type="entry name" value="RNaseH_domain"/>
</dbReference>
<evidence type="ECO:0000256" key="3">
    <source>
        <dbReference type="ARBA" id="ARBA00012180"/>
    </source>
</evidence>
<evidence type="ECO:0000256" key="7">
    <source>
        <dbReference type="ARBA" id="ARBA00022801"/>
    </source>
</evidence>
<accession>A0ABQ3GN57</accession>
<dbReference type="RefSeq" id="WP_189351570.1">
    <property type="nucleotide sequence ID" value="NZ_BMXK01000021.1"/>
</dbReference>
<dbReference type="InterPro" id="IPR036397">
    <property type="entry name" value="RNaseH_sf"/>
</dbReference>
<dbReference type="Proteomes" id="UP000642819">
    <property type="component" value="Unassembled WGS sequence"/>
</dbReference>
<protein>
    <recommendedName>
        <fullName evidence="3">ribonuclease H</fullName>
        <ecNumber evidence="3">3.1.26.4</ecNumber>
    </recommendedName>
</protein>
<comment type="caution">
    <text evidence="9">The sequence shown here is derived from an EMBL/GenBank/DDBJ whole genome shotgun (WGS) entry which is preliminary data.</text>
</comment>
<comment type="similarity">
    <text evidence="2">Belongs to the RNase H family.</text>
</comment>
<dbReference type="Pfam" id="PF00075">
    <property type="entry name" value="RNase_H"/>
    <property type="match status" value="1"/>
</dbReference>
<dbReference type="InterPro" id="IPR050092">
    <property type="entry name" value="RNase_H"/>
</dbReference>
<evidence type="ECO:0000256" key="6">
    <source>
        <dbReference type="ARBA" id="ARBA00022759"/>
    </source>
</evidence>
<keyword evidence="10" id="KW-1185">Reference proteome</keyword>
<dbReference type="PROSITE" id="PS50879">
    <property type="entry name" value="RNASE_H_1"/>
    <property type="match status" value="1"/>
</dbReference>
<evidence type="ECO:0000313" key="10">
    <source>
        <dbReference type="Proteomes" id="UP000642819"/>
    </source>
</evidence>
<dbReference type="PANTHER" id="PTHR10642">
    <property type="entry name" value="RIBONUCLEASE H1"/>
    <property type="match status" value="1"/>
</dbReference>
<dbReference type="EMBL" id="BMXK01000021">
    <property type="protein sequence ID" value="GHD13858.1"/>
    <property type="molecule type" value="Genomic_DNA"/>
</dbReference>
<dbReference type="SUPFAM" id="SSF53098">
    <property type="entry name" value="Ribonuclease H-like"/>
    <property type="match status" value="1"/>
</dbReference>
<comment type="catalytic activity">
    <reaction evidence="1">
        <text>Endonucleolytic cleavage to 5'-phosphomonoester.</text>
        <dbReference type="EC" id="3.1.26.4"/>
    </reaction>
</comment>
<dbReference type="InterPro" id="IPR012337">
    <property type="entry name" value="RNaseH-like_sf"/>
</dbReference>
<organism evidence="9 10">
    <name type="scientific">Zhihengliuella salsuginis</name>
    <dbReference type="NCBI Taxonomy" id="578222"/>
    <lineage>
        <taxon>Bacteria</taxon>
        <taxon>Bacillati</taxon>
        <taxon>Actinomycetota</taxon>
        <taxon>Actinomycetes</taxon>
        <taxon>Micrococcales</taxon>
        <taxon>Micrococcaceae</taxon>
        <taxon>Zhihengliuella</taxon>
    </lineage>
</organism>
<name>A0ABQ3GN57_9MICC</name>
<sequence length="343" mass="37294">MEWKAIESRAARAVGRALGAVPKPSAPKNRLQTIKPQNAERTGIAIDCSRRLGLACWAVVKFRGEKTLGTVTGHFSLTELAERQQLKRADAIQHALETELQRAVAVAVIDLGVGTDYPVHQPARSDDGFGVFDALARLGIPVSSATAPSAARLEVGTALNREGIAHVGQIKVSTDASFRRGEPTGHGWYVESTNMVRPLLGNTTSGLATILEAELYSIRKALKFVRNEFGKEAMRVNGVVVRSDSATAVRMLKDPTWRPQGITKREAVLVKSIHDQDAGNNIRFVWVRGHNGDLGNEIADRLAVAARRLRTARAPRESAAAIMTNIYNEATERYQIARHGLAA</sequence>
<evidence type="ECO:0000313" key="9">
    <source>
        <dbReference type="EMBL" id="GHD13858.1"/>
    </source>
</evidence>
<gene>
    <name evidence="9" type="ORF">GCM10008096_30530</name>
</gene>
<proteinExistence type="inferred from homology"/>
<evidence type="ECO:0000256" key="1">
    <source>
        <dbReference type="ARBA" id="ARBA00000077"/>
    </source>
</evidence>
<reference evidence="10" key="1">
    <citation type="journal article" date="2019" name="Int. J. Syst. Evol. Microbiol.">
        <title>The Global Catalogue of Microorganisms (GCM) 10K type strain sequencing project: providing services to taxonomists for standard genome sequencing and annotation.</title>
        <authorList>
            <consortium name="The Broad Institute Genomics Platform"/>
            <consortium name="The Broad Institute Genome Sequencing Center for Infectious Disease"/>
            <person name="Wu L."/>
            <person name="Ma J."/>
        </authorList>
    </citation>
    <scope>NUCLEOTIDE SEQUENCE [LARGE SCALE GENOMIC DNA]</scope>
    <source>
        <strain evidence="10">KCTC 19466</strain>
    </source>
</reference>
<keyword evidence="6" id="KW-0255">Endonuclease</keyword>
<feature type="domain" description="RNase H type-1" evidence="8">
    <location>
        <begin position="166"/>
        <end position="308"/>
    </location>
</feature>
<keyword evidence="4" id="KW-0540">Nuclease</keyword>
<evidence type="ECO:0000259" key="8">
    <source>
        <dbReference type="PROSITE" id="PS50879"/>
    </source>
</evidence>
<dbReference type="PANTHER" id="PTHR10642:SF26">
    <property type="entry name" value="RIBONUCLEASE H1"/>
    <property type="match status" value="1"/>
</dbReference>
<evidence type="ECO:0000256" key="4">
    <source>
        <dbReference type="ARBA" id="ARBA00022722"/>
    </source>
</evidence>